<evidence type="ECO:0000259" key="4">
    <source>
        <dbReference type="PROSITE" id="PS51832"/>
    </source>
</evidence>
<gene>
    <name evidence="5" type="ORF">CKO25_03375</name>
</gene>
<dbReference type="PANTHER" id="PTHR45228:SF5">
    <property type="entry name" value="CYCLIC DI-GMP PHOSPHODIESTERASE VC_1348-RELATED"/>
    <property type="match status" value="1"/>
</dbReference>
<evidence type="ECO:0000313" key="6">
    <source>
        <dbReference type="Proteomes" id="UP001138802"/>
    </source>
</evidence>
<evidence type="ECO:0000256" key="2">
    <source>
        <dbReference type="SAM" id="Coils"/>
    </source>
</evidence>
<dbReference type="PROSITE" id="PS51832">
    <property type="entry name" value="HD_GYP"/>
    <property type="match status" value="1"/>
</dbReference>
<dbReference type="PROSITE" id="PS50110">
    <property type="entry name" value="RESPONSE_REGULATORY"/>
    <property type="match status" value="1"/>
</dbReference>
<dbReference type="CDD" id="cd19920">
    <property type="entry name" value="REC_PA4781-like"/>
    <property type="match status" value="1"/>
</dbReference>
<accession>A0A9X1B891</accession>
<dbReference type="Proteomes" id="UP001138802">
    <property type="component" value="Unassembled WGS sequence"/>
</dbReference>
<dbReference type="Pfam" id="PF13487">
    <property type="entry name" value="HD_5"/>
    <property type="match status" value="1"/>
</dbReference>
<feature type="modified residue" description="4-aspartylphosphate" evidence="1">
    <location>
        <position position="59"/>
    </location>
</feature>
<dbReference type="InterPro" id="IPR011006">
    <property type="entry name" value="CheY-like_superfamily"/>
</dbReference>
<dbReference type="Gene3D" id="1.10.3210.10">
    <property type="entry name" value="Hypothetical protein af1432"/>
    <property type="match status" value="1"/>
</dbReference>
<keyword evidence="2" id="KW-0175">Coiled coil</keyword>
<dbReference type="SUPFAM" id="SSF52172">
    <property type="entry name" value="CheY-like"/>
    <property type="match status" value="1"/>
</dbReference>
<evidence type="ECO:0000313" key="5">
    <source>
        <dbReference type="EMBL" id="MBK1643716.1"/>
    </source>
</evidence>
<dbReference type="InterPro" id="IPR001789">
    <property type="entry name" value="Sig_transdc_resp-reg_receiver"/>
</dbReference>
<organism evidence="5 6">
    <name type="scientific">Thiocapsa imhoffii</name>
    <dbReference type="NCBI Taxonomy" id="382777"/>
    <lineage>
        <taxon>Bacteria</taxon>
        <taxon>Pseudomonadati</taxon>
        <taxon>Pseudomonadota</taxon>
        <taxon>Gammaproteobacteria</taxon>
        <taxon>Chromatiales</taxon>
        <taxon>Chromatiaceae</taxon>
        <taxon>Thiocapsa</taxon>
    </lineage>
</organism>
<dbReference type="SUPFAM" id="SSF109604">
    <property type="entry name" value="HD-domain/PDEase-like"/>
    <property type="match status" value="1"/>
</dbReference>
<dbReference type="InterPro" id="IPR037522">
    <property type="entry name" value="HD_GYP_dom"/>
</dbReference>
<keyword evidence="6" id="KW-1185">Reference proteome</keyword>
<keyword evidence="1" id="KW-0597">Phosphoprotein</keyword>
<dbReference type="CDD" id="cd00077">
    <property type="entry name" value="HDc"/>
    <property type="match status" value="1"/>
</dbReference>
<dbReference type="SMART" id="SM00471">
    <property type="entry name" value="HDc"/>
    <property type="match status" value="1"/>
</dbReference>
<dbReference type="Pfam" id="PF00072">
    <property type="entry name" value="Response_reg"/>
    <property type="match status" value="1"/>
</dbReference>
<dbReference type="AlphaFoldDB" id="A0A9X1B891"/>
<protein>
    <submittedName>
        <fullName evidence="5">Two-component system response regulator</fullName>
    </submittedName>
</protein>
<name>A0A9X1B891_9GAMM</name>
<comment type="caution">
    <text evidence="5">The sequence shown here is derived from an EMBL/GenBank/DDBJ whole genome shotgun (WGS) entry which is preliminary data.</text>
</comment>
<feature type="domain" description="HD-GYP" evidence="4">
    <location>
        <begin position="153"/>
        <end position="364"/>
    </location>
</feature>
<sequence length="390" mass="43483">MLTDTRTALATILIVDDMVENLTVLSDLLSPAYSVRAVRSGRRALQALAEPRPDLILLDVMMPDMDGYEVMRRLRAEPTTADIPVIFVTALDTAIDEERGLALGAVDYITKPIKPAIVLARIKTQLELKTARDRLRNENLLLEAEVSRRMQENILIQDASIRALAHLAEIRDPETGNHLRRTQGYVGLLADALRTHPRFAPFLTEQTIDLLVKSAPLHDIGKVGVPDHILLKPGKLTPAEWEIMKTHSRLGREAIELAERDAECPIAFLAIAKEIAHYHHEKWDGSGYPEGLKGDAIPIAARLMALADVFDALMCRRVYKRACSFDETVSIIEQGRGTHFDPDVVDAFMLRREAFQNIAVRFADSDSRRIHQVARRCESTAPEPASPGST</sequence>
<reference evidence="5 6" key="1">
    <citation type="journal article" date="2020" name="Microorganisms">
        <title>Osmotic Adaptation and Compatible Solute Biosynthesis of Phototrophic Bacteria as Revealed from Genome Analyses.</title>
        <authorList>
            <person name="Imhoff J.F."/>
            <person name="Rahn T."/>
            <person name="Kunzel S."/>
            <person name="Keller A."/>
            <person name="Neulinger S.C."/>
        </authorList>
    </citation>
    <scope>NUCLEOTIDE SEQUENCE [LARGE SCALE GENOMIC DNA]</scope>
    <source>
        <strain evidence="5 6">DSM 21303</strain>
    </source>
</reference>
<dbReference type="InterPro" id="IPR003607">
    <property type="entry name" value="HD/PDEase_dom"/>
</dbReference>
<dbReference type="PANTHER" id="PTHR45228">
    <property type="entry name" value="CYCLIC DI-GMP PHOSPHODIESTERASE TM_0186-RELATED"/>
    <property type="match status" value="1"/>
</dbReference>
<dbReference type="RefSeq" id="WP_200386516.1">
    <property type="nucleotide sequence ID" value="NZ_NRSD01000002.1"/>
</dbReference>
<dbReference type="EMBL" id="NRSD01000002">
    <property type="protein sequence ID" value="MBK1643716.1"/>
    <property type="molecule type" value="Genomic_DNA"/>
</dbReference>
<dbReference type="InterPro" id="IPR052020">
    <property type="entry name" value="Cyclic_di-GMP/3'3'-cGAMP_PDE"/>
</dbReference>
<dbReference type="Gene3D" id="3.40.50.2300">
    <property type="match status" value="1"/>
</dbReference>
<feature type="domain" description="Response regulatory" evidence="3">
    <location>
        <begin position="11"/>
        <end position="126"/>
    </location>
</feature>
<dbReference type="SMART" id="SM00448">
    <property type="entry name" value="REC"/>
    <property type="match status" value="1"/>
</dbReference>
<dbReference type="GO" id="GO:0008081">
    <property type="term" value="F:phosphoric diester hydrolase activity"/>
    <property type="evidence" value="ECO:0007669"/>
    <property type="project" value="UniProtKB-ARBA"/>
</dbReference>
<feature type="coiled-coil region" evidence="2">
    <location>
        <begin position="125"/>
        <end position="152"/>
    </location>
</feature>
<proteinExistence type="predicted"/>
<dbReference type="GO" id="GO:0000160">
    <property type="term" value="P:phosphorelay signal transduction system"/>
    <property type="evidence" value="ECO:0007669"/>
    <property type="project" value="InterPro"/>
</dbReference>
<evidence type="ECO:0000256" key="1">
    <source>
        <dbReference type="PROSITE-ProRule" id="PRU00169"/>
    </source>
</evidence>
<evidence type="ECO:0000259" key="3">
    <source>
        <dbReference type="PROSITE" id="PS50110"/>
    </source>
</evidence>